<feature type="domain" description="Histidine kinase" evidence="5">
    <location>
        <begin position="325"/>
        <end position="534"/>
    </location>
</feature>
<dbReference type="AlphaFoldDB" id="A0A1G5PLM1"/>
<dbReference type="InterPro" id="IPR036890">
    <property type="entry name" value="HATPase_C_sf"/>
</dbReference>
<protein>
    <recommendedName>
        <fullName evidence="2">histidine kinase</fullName>
        <ecNumber evidence="2">2.7.13.3</ecNumber>
    </recommendedName>
</protein>
<dbReference type="Gene3D" id="3.30.565.10">
    <property type="entry name" value="Histidine kinase-like ATPase, C-terminal domain"/>
    <property type="match status" value="1"/>
</dbReference>
<gene>
    <name evidence="6" type="ORF">SAMN03097708_00394</name>
</gene>
<dbReference type="Gene3D" id="3.30.450.20">
    <property type="entry name" value="PAS domain"/>
    <property type="match status" value="1"/>
</dbReference>
<evidence type="ECO:0000256" key="4">
    <source>
        <dbReference type="SAM" id="Phobius"/>
    </source>
</evidence>
<dbReference type="Proteomes" id="UP000199648">
    <property type="component" value="Unassembled WGS sequence"/>
</dbReference>
<keyword evidence="6" id="KW-0418">Kinase</keyword>
<dbReference type="Pfam" id="PF02518">
    <property type="entry name" value="HATPase_c"/>
    <property type="match status" value="1"/>
</dbReference>
<name>A0A1G5PLM1_9GAMM</name>
<dbReference type="SMART" id="SM00388">
    <property type="entry name" value="HisKA"/>
    <property type="match status" value="1"/>
</dbReference>
<evidence type="ECO:0000313" key="7">
    <source>
        <dbReference type="Proteomes" id="UP000199648"/>
    </source>
</evidence>
<feature type="transmembrane region" description="Helical" evidence="4">
    <location>
        <begin position="97"/>
        <end position="122"/>
    </location>
</feature>
<feature type="transmembrane region" description="Helical" evidence="4">
    <location>
        <begin position="163"/>
        <end position="183"/>
    </location>
</feature>
<comment type="catalytic activity">
    <reaction evidence="1">
        <text>ATP + protein L-histidine = ADP + protein N-phospho-L-histidine.</text>
        <dbReference type="EC" id="2.7.13.3"/>
    </reaction>
</comment>
<evidence type="ECO:0000256" key="2">
    <source>
        <dbReference type="ARBA" id="ARBA00012438"/>
    </source>
</evidence>
<keyword evidence="7" id="KW-1185">Reference proteome</keyword>
<dbReference type="PRINTS" id="PR00344">
    <property type="entry name" value="BCTRLSENSOR"/>
</dbReference>
<reference evidence="6 7" key="1">
    <citation type="submission" date="2016-10" db="EMBL/GenBank/DDBJ databases">
        <authorList>
            <person name="de Groot N.N."/>
        </authorList>
    </citation>
    <scope>NUCLEOTIDE SEQUENCE [LARGE SCALE GENOMIC DNA]</scope>
    <source>
        <strain evidence="6 7">HLD2</strain>
    </source>
</reference>
<dbReference type="RefSeq" id="WP_092992042.1">
    <property type="nucleotide sequence ID" value="NZ_FMWD01000001.1"/>
</dbReference>
<keyword evidence="3" id="KW-0597">Phosphoprotein</keyword>
<dbReference type="OrthoDB" id="9815750at2"/>
<keyword evidence="4" id="KW-1133">Transmembrane helix</keyword>
<dbReference type="Pfam" id="PF00512">
    <property type="entry name" value="HisKA"/>
    <property type="match status" value="1"/>
</dbReference>
<dbReference type="InterPro" id="IPR003594">
    <property type="entry name" value="HATPase_dom"/>
</dbReference>
<dbReference type="EMBL" id="FMWD01000001">
    <property type="protein sequence ID" value="SCZ50338.1"/>
    <property type="molecule type" value="Genomic_DNA"/>
</dbReference>
<dbReference type="STRING" id="415747.SAMN03097708_00394"/>
<dbReference type="SMART" id="SM00387">
    <property type="entry name" value="HATPase_c"/>
    <property type="match status" value="1"/>
</dbReference>
<dbReference type="CDD" id="cd00075">
    <property type="entry name" value="HATPase"/>
    <property type="match status" value="1"/>
</dbReference>
<dbReference type="PANTHER" id="PTHR43065:SF52">
    <property type="entry name" value="SENSOR PROTEIN KINASE PILS"/>
    <property type="match status" value="1"/>
</dbReference>
<dbReference type="InterPro" id="IPR036097">
    <property type="entry name" value="HisK_dim/P_sf"/>
</dbReference>
<feature type="transmembrane region" description="Helical" evidence="4">
    <location>
        <begin position="27"/>
        <end position="45"/>
    </location>
</feature>
<accession>A0A1G5PLM1</accession>
<dbReference type="SUPFAM" id="SSF55874">
    <property type="entry name" value="ATPase domain of HSP90 chaperone/DNA topoisomerase II/histidine kinase"/>
    <property type="match status" value="1"/>
</dbReference>
<feature type="transmembrane region" description="Helical" evidence="4">
    <location>
        <begin position="134"/>
        <end position="151"/>
    </location>
</feature>
<dbReference type="InterPro" id="IPR005467">
    <property type="entry name" value="His_kinase_dom"/>
</dbReference>
<dbReference type="InterPro" id="IPR003661">
    <property type="entry name" value="HisK_dim/P_dom"/>
</dbReference>
<dbReference type="Gene3D" id="1.10.287.130">
    <property type="match status" value="1"/>
</dbReference>
<dbReference type="PANTHER" id="PTHR43065">
    <property type="entry name" value="SENSOR HISTIDINE KINASE"/>
    <property type="match status" value="1"/>
</dbReference>
<feature type="transmembrane region" description="Helical" evidence="4">
    <location>
        <begin position="57"/>
        <end position="77"/>
    </location>
</feature>
<dbReference type="PROSITE" id="PS50109">
    <property type="entry name" value="HIS_KIN"/>
    <property type="match status" value="1"/>
</dbReference>
<proteinExistence type="predicted"/>
<dbReference type="EC" id="2.7.13.3" evidence="2"/>
<evidence type="ECO:0000313" key="6">
    <source>
        <dbReference type="EMBL" id="SCZ50338.1"/>
    </source>
</evidence>
<evidence type="ECO:0000256" key="3">
    <source>
        <dbReference type="ARBA" id="ARBA00022553"/>
    </source>
</evidence>
<evidence type="ECO:0000259" key="5">
    <source>
        <dbReference type="PROSITE" id="PS50109"/>
    </source>
</evidence>
<dbReference type="CDD" id="cd00082">
    <property type="entry name" value="HisKA"/>
    <property type="match status" value="1"/>
</dbReference>
<dbReference type="InterPro" id="IPR004358">
    <property type="entry name" value="Sig_transdc_His_kin-like_C"/>
</dbReference>
<dbReference type="InterPro" id="IPR035965">
    <property type="entry name" value="PAS-like_dom_sf"/>
</dbReference>
<evidence type="ECO:0000256" key="1">
    <source>
        <dbReference type="ARBA" id="ARBA00000085"/>
    </source>
</evidence>
<sequence length="535" mass="58490">MDGSLTTAPLSLSSPENSAKTWQPLRFFNIYRLLLSSAFVFLASDQRPPMPLGAHDPGFFLNVSIAYVIFAAISIILSERRQPAFPIQLYVQVAGDITALTLLMHASGGVASGLGMLLVVCIANASMITGGRTAGLFAAVATIALLLEQLYSHLTVPDAAVAYPQSGLLGAALFATAALAHVLSRHARASEVLAEQREMDLANMAQMAEFIIEHMQTGVVVVDNYQRVQLMNVAARRLLSSTSSNTRYLGEVSPDLAQRVARWLQGGQRPRTVKLEDVDYEVIPRFMNIGPDGRAGTLIFLEDASLAARQVQQLKLAALGRLTASVAHEVRNPLGAISHAGQLLAESPHLDKTDQRMTEIVLEQSQRVNTIIESILQLGRKDRSKMIALTLSPFVKTLIAEFCYRHDIDAGKIPVAIPPDLEIGFDPTHLQQILSNLLDNAERHSRTSDFPRIRLKAGYSKTGRPYLDIVNKGEGIPDSVANQLFEPFFTTQRSGIGLGLYISRELAECNNAELAYLPDKRGGSRFRLSFSHPSR</sequence>
<keyword evidence="6" id="KW-0808">Transferase</keyword>
<dbReference type="GO" id="GO:0000155">
    <property type="term" value="F:phosphorelay sensor kinase activity"/>
    <property type="evidence" value="ECO:0007669"/>
    <property type="project" value="InterPro"/>
</dbReference>
<dbReference type="SUPFAM" id="SSF47384">
    <property type="entry name" value="Homodimeric domain of signal transducing histidine kinase"/>
    <property type="match status" value="1"/>
</dbReference>
<dbReference type="SUPFAM" id="SSF55785">
    <property type="entry name" value="PYP-like sensor domain (PAS domain)"/>
    <property type="match status" value="1"/>
</dbReference>
<dbReference type="Pfam" id="PF25323">
    <property type="entry name" value="6TM_PilS"/>
    <property type="match status" value="1"/>
</dbReference>
<keyword evidence="4" id="KW-0472">Membrane</keyword>
<keyword evidence="4" id="KW-0812">Transmembrane</keyword>
<organism evidence="6 7">
    <name type="scientific">Thiohalomonas denitrificans</name>
    <dbReference type="NCBI Taxonomy" id="415747"/>
    <lineage>
        <taxon>Bacteria</taxon>
        <taxon>Pseudomonadati</taxon>
        <taxon>Pseudomonadota</taxon>
        <taxon>Gammaproteobacteria</taxon>
        <taxon>Thiohalomonadales</taxon>
        <taxon>Thiohalomonadaceae</taxon>
        <taxon>Thiohalomonas</taxon>
    </lineage>
</organism>